<dbReference type="GO" id="GO:0005886">
    <property type="term" value="C:plasma membrane"/>
    <property type="evidence" value="ECO:0007669"/>
    <property type="project" value="UniProtKB-SubCell"/>
</dbReference>
<evidence type="ECO:0000256" key="3">
    <source>
        <dbReference type="ARBA" id="ARBA00022692"/>
    </source>
</evidence>
<dbReference type="Pfam" id="PF07690">
    <property type="entry name" value="MFS_1"/>
    <property type="match status" value="1"/>
</dbReference>
<dbReference type="Proteomes" id="UP000019478">
    <property type="component" value="Unassembled WGS sequence"/>
</dbReference>
<evidence type="ECO:0000256" key="7">
    <source>
        <dbReference type="SAM" id="Phobius"/>
    </source>
</evidence>
<feature type="compositionally biased region" description="Low complexity" evidence="6">
    <location>
        <begin position="18"/>
        <end position="34"/>
    </location>
</feature>
<evidence type="ECO:0000256" key="1">
    <source>
        <dbReference type="ARBA" id="ARBA00004651"/>
    </source>
</evidence>
<dbReference type="GeneID" id="19168004"/>
<evidence type="ECO:0000313" key="10">
    <source>
        <dbReference type="Proteomes" id="UP000019478"/>
    </source>
</evidence>
<dbReference type="SUPFAM" id="SSF103473">
    <property type="entry name" value="MFS general substrate transporter"/>
    <property type="match status" value="1"/>
</dbReference>
<dbReference type="PROSITE" id="PS50850">
    <property type="entry name" value="MFS"/>
    <property type="match status" value="1"/>
</dbReference>
<organism evidence="9 10">
    <name type="scientific">Capronia epimyces CBS 606.96</name>
    <dbReference type="NCBI Taxonomy" id="1182542"/>
    <lineage>
        <taxon>Eukaryota</taxon>
        <taxon>Fungi</taxon>
        <taxon>Dikarya</taxon>
        <taxon>Ascomycota</taxon>
        <taxon>Pezizomycotina</taxon>
        <taxon>Eurotiomycetes</taxon>
        <taxon>Chaetothyriomycetidae</taxon>
        <taxon>Chaetothyriales</taxon>
        <taxon>Herpotrichiellaceae</taxon>
        <taxon>Capronia</taxon>
    </lineage>
</organism>
<sequence length="527" mass="58054">MSNIDIDIEKASGPTRKSSNNDSDNDSLSSASDSTDLEKAETVPDRALVPPTTPTTTAHKAELWRSRSVATDGYSTHNLQEDEDDGIDSYLAVQRTPTDAYEVRWDGKDDKLSPRNLSLPRKWLIVCIVSFCSFLVTCTSSLYAVTYGQIMEEFHVSREVATLGLSTFVVGLAVGPMMLAPLSEFYGRRPIYLASMGFFVIWLIPEAVAHNIATMLVGRFFDGLAGSAFLAVAAGSVVDMFEPKQIAFPMMIYTATPFLGPAAGPILGGFINQFTSWRWSFYFLLIWSGALFVAVVLLVPETFPKILLKNKAQRKRKETGNDRWWAPAERNDASVLHTIIHACYTPFQLLILEPMCLLLCLYSAILLGIVYLFFGAIPLVFRVNHGFELYQGGLAFLGLGIGMIVGVMTNPYWHKNYERLVRGYEEKTGQKGIKPEPEFRLPPAMAGAVLVPVGLFWFGWTTYSSVHWIVPIIGSGVFGTGVFLAFTGILTFLVDAYADYAASAVAANVLVRLAFAAAFPLFGVQSK</sequence>
<dbReference type="GO" id="GO:0022857">
    <property type="term" value="F:transmembrane transporter activity"/>
    <property type="evidence" value="ECO:0007669"/>
    <property type="project" value="InterPro"/>
</dbReference>
<comment type="subcellular location">
    <subcellularLocation>
        <location evidence="1">Cell membrane</location>
        <topology evidence="1">Multi-pass membrane protein</topology>
    </subcellularLocation>
</comment>
<feature type="transmembrane region" description="Helical" evidence="7">
    <location>
        <begin position="277"/>
        <end position="299"/>
    </location>
</feature>
<dbReference type="eggNOG" id="KOG0255">
    <property type="taxonomic scope" value="Eukaryota"/>
</dbReference>
<keyword evidence="5 7" id="KW-0472">Membrane</keyword>
<feature type="transmembrane region" description="Helical" evidence="7">
    <location>
        <begin position="250"/>
        <end position="271"/>
    </location>
</feature>
<comment type="similarity">
    <text evidence="2">Belongs to the major facilitator superfamily.</text>
</comment>
<protein>
    <recommendedName>
        <fullName evidence="8">Major facilitator superfamily (MFS) profile domain-containing protein</fullName>
    </recommendedName>
</protein>
<evidence type="ECO:0000256" key="2">
    <source>
        <dbReference type="ARBA" id="ARBA00008335"/>
    </source>
</evidence>
<keyword evidence="4 7" id="KW-1133">Transmembrane helix</keyword>
<dbReference type="GO" id="GO:0042908">
    <property type="term" value="P:xenobiotic transport"/>
    <property type="evidence" value="ECO:0007669"/>
    <property type="project" value="UniProtKB-ARBA"/>
</dbReference>
<feature type="transmembrane region" description="Helical" evidence="7">
    <location>
        <begin position="466"/>
        <end position="493"/>
    </location>
</feature>
<dbReference type="Gene3D" id="1.20.1250.20">
    <property type="entry name" value="MFS general substrate transporter like domains"/>
    <property type="match status" value="1"/>
</dbReference>
<feature type="domain" description="Major facilitator superfamily (MFS) profile" evidence="8">
    <location>
        <begin position="125"/>
        <end position="527"/>
    </location>
</feature>
<dbReference type="InterPro" id="IPR020846">
    <property type="entry name" value="MFS_dom"/>
</dbReference>
<dbReference type="HOGENOM" id="CLU_008455_11_5_1"/>
<dbReference type="InterPro" id="IPR005829">
    <property type="entry name" value="Sugar_transporter_CS"/>
</dbReference>
<evidence type="ECO:0000256" key="6">
    <source>
        <dbReference type="SAM" id="MobiDB-lite"/>
    </source>
</evidence>
<proteinExistence type="inferred from homology"/>
<feature type="transmembrane region" description="Helical" evidence="7">
    <location>
        <begin position="393"/>
        <end position="413"/>
    </location>
</feature>
<evidence type="ECO:0000259" key="8">
    <source>
        <dbReference type="PROSITE" id="PS50850"/>
    </source>
</evidence>
<feature type="transmembrane region" description="Helical" evidence="7">
    <location>
        <begin position="356"/>
        <end position="381"/>
    </location>
</feature>
<dbReference type="PANTHER" id="PTHR23502">
    <property type="entry name" value="MAJOR FACILITATOR SUPERFAMILY"/>
    <property type="match status" value="1"/>
</dbReference>
<dbReference type="PANTHER" id="PTHR23502:SF7">
    <property type="entry name" value="DRUG_PROTON ANTIPORTER YHK8-RELATED"/>
    <property type="match status" value="1"/>
</dbReference>
<dbReference type="EMBL" id="AMGY01000003">
    <property type="protein sequence ID" value="EXJ86925.1"/>
    <property type="molecule type" value="Genomic_DNA"/>
</dbReference>
<dbReference type="FunFam" id="1.20.1250.20:FF:000082">
    <property type="entry name" value="MFS multidrug transporter, putative"/>
    <property type="match status" value="1"/>
</dbReference>
<gene>
    <name evidence="9" type="ORF">A1O3_03879</name>
</gene>
<keyword evidence="10" id="KW-1185">Reference proteome</keyword>
<accession>W9YBB8</accession>
<comment type="caution">
    <text evidence="9">The sequence shown here is derived from an EMBL/GenBank/DDBJ whole genome shotgun (WGS) entry which is preliminary data.</text>
</comment>
<dbReference type="InterPro" id="IPR011701">
    <property type="entry name" value="MFS"/>
</dbReference>
<feature type="transmembrane region" description="Helical" evidence="7">
    <location>
        <begin position="441"/>
        <end position="460"/>
    </location>
</feature>
<feature type="transmembrane region" description="Helical" evidence="7">
    <location>
        <begin position="191"/>
        <end position="213"/>
    </location>
</feature>
<dbReference type="RefSeq" id="XP_007732204.1">
    <property type="nucleotide sequence ID" value="XM_007734014.1"/>
</dbReference>
<keyword evidence="3 7" id="KW-0812">Transmembrane</keyword>
<evidence type="ECO:0000313" key="9">
    <source>
        <dbReference type="EMBL" id="EXJ86925.1"/>
    </source>
</evidence>
<dbReference type="PROSITE" id="PS00216">
    <property type="entry name" value="SUGAR_TRANSPORT_1"/>
    <property type="match status" value="1"/>
</dbReference>
<feature type="transmembrane region" description="Helical" evidence="7">
    <location>
        <begin position="160"/>
        <end position="179"/>
    </location>
</feature>
<dbReference type="OrthoDB" id="3561359at2759"/>
<name>W9YBB8_9EURO</name>
<dbReference type="AlphaFoldDB" id="W9YBB8"/>
<feature type="transmembrane region" description="Helical" evidence="7">
    <location>
        <begin position="123"/>
        <end position="145"/>
    </location>
</feature>
<dbReference type="CDD" id="cd17323">
    <property type="entry name" value="MFS_Tpo1_MDR_like"/>
    <property type="match status" value="1"/>
</dbReference>
<dbReference type="InterPro" id="IPR036259">
    <property type="entry name" value="MFS_trans_sf"/>
</dbReference>
<evidence type="ECO:0000256" key="4">
    <source>
        <dbReference type="ARBA" id="ARBA00022989"/>
    </source>
</evidence>
<feature type="transmembrane region" description="Helical" evidence="7">
    <location>
        <begin position="500"/>
        <end position="522"/>
    </location>
</feature>
<reference evidence="9 10" key="1">
    <citation type="submission" date="2013-03" db="EMBL/GenBank/DDBJ databases">
        <title>The Genome Sequence of Capronia epimyces CBS 606.96.</title>
        <authorList>
            <consortium name="The Broad Institute Genomics Platform"/>
            <person name="Cuomo C."/>
            <person name="de Hoog S."/>
            <person name="Gorbushina A."/>
            <person name="Walker B."/>
            <person name="Young S.K."/>
            <person name="Zeng Q."/>
            <person name="Gargeya S."/>
            <person name="Fitzgerald M."/>
            <person name="Haas B."/>
            <person name="Abouelleil A."/>
            <person name="Allen A.W."/>
            <person name="Alvarado L."/>
            <person name="Arachchi H.M."/>
            <person name="Berlin A.M."/>
            <person name="Chapman S.B."/>
            <person name="Gainer-Dewar J."/>
            <person name="Goldberg J."/>
            <person name="Griggs A."/>
            <person name="Gujja S."/>
            <person name="Hansen M."/>
            <person name="Howarth C."/>
            <person name="Imamovic A."/>
            <person name="Ireland A."/>
            <person name="Larimer J."/>
            <person name="McCowan C."/>
            <person name="Murphy C."/>
            <person name="Pearson M."/>
            <person name="Poon T.W."/>
            <person name="Priest M."/>
            <person name="Roberts A."/>
            <person name="Saif S."/>
            <person name="Shea T."/>
            <person name="Sisk P."/>
            <person name="Sykes S."/>
            <person name="Wortman J."/>
            <person name="Nusbaum C."/>
            <person name="Birren B."/>
        </authorList>
    </citation>
    <scope>NUCLEOTIDE SEQUENCE [LARGE SCALE GENOMIC DNA]</scope>
    <source>
        <strain evidence="9 10">CBS 606.96</strain>
    </source>
</reference>
<dbReference type="GO" id="GO:0140115">
    <property type="term" value="P:export across plasma membrane"/>
    <property type="evidence" value="ECO:0007669"/>
    <property type="project" value="UniProtKB-ARBA"/>
</dbReference>
<dbReference type="STRING" id="1182542.W9YBB8"/>
<feature type="region of interest" description="Disordered" evidence="6">
    <location>
        <begin position="1"/>
        <end position="60"/>
    </location>
</feature>
<evidence type="ECO:0000256" key="5">
    <source>
        <dbReference type="ARBA" id="ARBA00023136"/>
    </source>
</evidence>